<dbReference type="Proteomes" id="UP000623250">
    <property type="component" value="Unassembled WGS sequence"/>
</dbReference>
<dbReference type="NCBIfam" id="NF006958">
    <property type="entry name" value="PRK09435.1"/>
    <property type="match status" value="1"/>
</dbReference>
<evidence type="ECO:0000313" key="3">
    <source>
        <dbReference type="EMBL" id="MBJ7543116.1"/>
    </source>
</evidence>
<keyword evidence="3" id="KW-0378">Hydrolase</keyword>
<dbReference type="Gene3D" id="1.10.287.130">
    <property type="match status" value="1"/>
</dbReference>
<evidence type="ECO:0000256" key="1">
    <source>
        <dbReference type="ARBA" id="ARBA00009625"/>
    </source>
</evidence>
<dbReference type="SUPFAM" id="SSF52540">
    <property type="entry name" value="P-loop containing nucleoside triphosphate hydrolases"/>
    <property type="match status" value="1"/>
</dbReference>
<organism evidence="3 4">
    <name type="scientific">Rhodomicrobium udaipurense</name>
    <dbReference type="NCBI Taxonomy" id="1202716"/>
    <lineage>
        <taxon>Bacteria</taxon>
        <taxon>Pseudomonadati</taxon>
        <taxon>Pseudomonadota</taxon>
        <taxon>Alphaproteobacteria</taxon>
        <taxon>Hyphomicrobiales</taxon>
        <taxon>Hyphomicrobiaceae</taxon>
        <taxon>Rhodomicrobium</taxon>
    </lineage>
</organism>
<name>A0A8I1KJM9_9HYPH</name>
<accession>A0A8I1KJM9</accession>
<dbReference type="NCBIfam" id="TIGR00750">
    <property type="entry name" value="lao"/>
    <property type="match status" value="1"/>
</dbReference>
<dbReference type="EC" id="3.6.5.-" evidence="3"/>
<evidence type="ECO:0000313" key="4">
    <source>
        <dbReference type="Proteomes" id="UP000623250"/>
    </source>
</evidence>
<dbReference type="AlphaFoldDB" id="A0A8I1KJM9"/>
<feature type="compositionally biased region" description="Basic and acidic residues" evidence="2">
    <location>
        <begin position="7"/>
        <end position="19"/>
    </location>
</feature>
<evidence type="ECO:0000256" key="2">
    <source>
        <dbReference type="SAM" id="MobiDB-lite"/>
    </source>
</evidence>
<sequence length="336" mass="35435">MSAESPPHPDHRDVEDLARGVRSGNRVSVARAITLIESRKPAHRVKARLLLTTLNDAAGSALRVGITGVPGAGKSTMIDALGTLLVRKGHRVAVLAVDPSSTRSGGAILGDKTRMATLAAEENAFIRPSPSSGTLGGVARTTRETILLCEAAGFDVILVETVGVGQSEVTVAGMVDFFLLLMIAGGGDELQGIKKGVMELADMIAITKADSGNEHAARRAAGDYRAGLHILTPASATWKPPVITISSRDGIGLEDLWANVLSHRATLEATGEFASKRRDQDVRWMHAMIEDQIRQAFLTNEAATAKIAALESEVRRGAKPPSVAADEVTSLIFGRA</sequence>
<comment type="similarity">
    <text evidence="1">Belongs to the SIMIBI class G3E GTPase family. ArgK/MeaB subfamily.</text>
</comment>
<gene>
    <name evidence="3" type="primary">meaB</name>
    <name evidence="3" type="ORF">JDN41_06035</name>
</gene>
<reference evidence="3 4" key="1">
    <citation type="submission" date="2020-12" db="EMBL/GenBank/DDBJ databases">
        <title>Revised draft genomes of Rhodomicrobium vannielii ATCC 17100 and Rhodomicrobium udaipurense JA643.</title>
        <authorList>
            <person name="Conners E.M."/>
            <person name="Davenport E.J."/>
            <person name="Bose A."/>
        </authorList>
    </citation>
    <scope>NUCLEOTIDE SEQUENCE [LARGE SCALE GENOMIC DNA]</scope>
    <source>
        <strain evidence="3 4">JA643</strain>
    </source>
</reference>
<dbReference type="InterPro" id="IPR027417">
    <property type="entry name" value="P-loop_NTPase"/>
</dbReference>
<dbReference type="InterPro" id="IPR005129">
    <property type="entry name" value="GTPase_ArgK"/>
</dbReference>
<dbReference type="PANTHER" id="PTHR23408:SF3">
    <property type="entry name" value="METHYLMALONIC ACIDURIA TYPE A PROTEIN, MITOCHONDRIAL"/>
    <property type="match status" value="1"/>
</dbReference>
<dbReference type="PANTHER" id="PTHR23408">
    <property type="entry name" value="METHYLMALONYL-COA MUTASE"/>
    <property type="match status" value="1"/>
</dbReference>
<feature type="region of interest" description="Disordered" evidence="2">
    <location>
        <begin position="1"/>
        <end position="20"/>
    </location>
</feature>
<comment type="caution">
    <text evidence="3">The sequence shown here is derived from an EMBL/GenBank/DDBJ whole genome shotgun (WGS) entry which is preliminary data.</text>
</comment>
<dbReference type="Pfam" id="PF03308">
    <property type="entry name" value="MeaB"/>
    <property type="match status" value="1"/>
</dbReference>
<protein>
    <submittedName>
        <fullName evidence="3">Methylmalonyl Co-A mutase-associated GTPase MeaB</fullName>
        <ecNumber evidence="3">3.6.5.-</ecNumber>
    </submittedName>
</protein>
<dbReference type="CDD" id="cd03114">
    <property type="entry name" value="MMAA-like"/>
    <property type="match status" value="1"/>
</dbReference>
<dbReference type="GO" id="GO:0003924">
    <property type="term" value="F:GTPase activity"/>
    <property type="evidence" value="ECO:0007669"/>
    <property type="project" value="InterPro"/>
</dbReference>
<dbReference type="Gene3D" id="3.40.50.300">
    <property type="entry name" value="P-loop containing nucleotide triphosphate hydrolases"/>
    <property type="match status" value="1"/>
</dbReference>
<dbReference type="Gene3D" id="1.20.5.170">
    <property type="match status" value="1"/>
</dbReference>
<dbReference type="GO" id="GO:0005525">
    <property type="term" value="F:GTP binding"/>
    <property type="evidence" value="ECO:0007669"/>
    <property type="project" value="InterPro"/>
</dbReference>
<dbReference type="GO" id="GO:0005737">
    <property type="term" value="C:cytoplasm"/>
    <property type="evidence" value="ECO:0007669"/>
    <property type="project" value="TreeGrafter"/>
</dbReference>
<proteinExistence type="inferred from homology"/>
<dbReference type="RefSeq" id="WP_037235113.1">
    <property type="nucleotide sequence ID" value="NZ_JAEMUK010000011.1"/>
</dbReference>
<dbReference type="EMBL" id="JAEMUK010000011">
    <property type="protein sequence ID" value="MBJ7543116.1"/>
    <property type="molecule type" value="Genomic_DNA"/>
</dbReference>
<keyword evidence="4" id="KW-1185">Reference proteome</keyword>